<dbReference type="GO" id="GO:0016020">
    <property type="term" value="C:membrane"/>
    <property type="evidence" value="ECO:0007669"/>
    <property type="project" value="UniProtKB-SubCell"/>
</dbReference>
<evidence type="ECO:0000313" key="9">
    <source>
        <dbReference type="EMBL" id="KDM93463.1"/>
    </source>
</evidence>
<feature type="domain" description="Peptidase S54 rhomboid" evidence="8">
    <location>
        <begin position="55"/>
        <end position="194"/>
    </location>
</feature>
<comment type="caution">
    <text evidence="9">The sequence shown here is derived from an EMBL/GenBank/DDBJ whole genome shotgun (WGS) entry which is preliminary data.</text>
</comment>
<dbReference type="PANTHER" id="PTHR43731:SF14">
    <property type="entry name" value="PRESENILIN-ASSOCIATED RHOMBOID-LIKE PROTEIN, MITOCHONDRIAL"/>
    <property type="match status" value="1"/>
</dbReference>
<evidence type="ECO:0000256" key="5">
    <source>
        <dbReference type="ARBA" id="ARBA00022989"/>
    </source>
</evidence>
<keyword evidence="5 7" id="KW-1133">Transmembrane helix</keyword>
<dbReference type="Gene3D" id="1.20.1540.10">
    <property type="entry name" value="Rhomboid-like"/>
    <property type="match status" value="1"/>
</dbReference>
<comment type="subcellular location">
    <subcellularLocation>
        <location evidence="1">Membrane</location>
        <topology evidence="1">Multi-pass membrane protein</topology>
    </subcellularLocation>
</comment>
<keyword evidence="3 7" id="KW-0812">Transmembrane</keyword>
<dbReference type="AlphaFoldDB" id="A0A066S1D4"/>
<feature type="transmembrane region" description="Helical" evidence="7">
    <location>
        <begin position="121"/>
        <end position="142"/>
    </location>
</feature>
<dbReference type="InterPro" id="IPR050925">
    <property type="entry name" value="Rhomboid_protease_S54"/>
</dbReference>
<feature type="transmembrane region" description="Helical" evidence="7">
    <location>
        <begin position="70"/>
        <end position="87"/>
    </location>
</feature>
<dbReference type="Pfam" id="PF01694">
    <property type="entry name" value="Rhomboid"/>
    <property type="match status" value="1"/>
</dbReference>
<comment type="similarity">
    <text evidence="2">Belongs to the peptidase S54 family.</text>
</comment>
<evidence type="ECO:0000256" key="7">
    <source>
        <dbReference type="SAM" id="Phobius"/>
    </source>
</evidence>
<proteinExistence type="inferred from homology"/>
<dbReference type="RefSeq" id="WP_036747925.1">
    <property type="nucleotide sequence ID" value="NZ_JAGSGC010000001.1"/>
</dbReference>
<dbReference type="InterPro" id="IPR035952">
    <property type="entry name" value="Rhomboid-like_sf"/>
</dbReference>
<dbReference type="PANTHER" id="PTHR43731">
    <property type="entry name" value="RHOMBOID PROTEASE"/>
    <property type="match status" value="1"/>
</dbReference>
<dbReference type="OrthoDB" id="9778341at2"/>
<feature type="transmembrane region" description="Helical" evidence="7">
    <location>
        <begin position="175"/>
        <end position="193"/>
    </location>
</feature>
<evidence type="ECO:0000256" key="3">
    <source>
        <dbReference type="ARBA" id="ARBA00022692"/>
    </source>
</evidence>
<dbReference type="EMBL" id="JMIB01000002">
    <property type="protein sequence ID" value="KDM93463.1"/>
    <property type="molecule type" value="Genomic_DNA"/>
</dbReference>
<reference evidence="9 10" key="1">
    <citation type="submission" date="2014-04" db="EMBL/GenBank/DDBJ databases">
        <title>Draft genome sequence of Photobacterium halotolerans S2753: a solonamide, ngercheumicin and holomycin producer.</title>
        <authorList>
            <person name="Machado H.R."/>
            <person name="Gram L."/>
        </authorList>
    </citation>
    <scope>NUCLEOTIDE SEQUENCE [LARGE SCALE GENOMIC DNA]</scope>
    <source>
        <strain evidence="9 10">S2753</strain>
    </source>
</reference>
<dbReference type="GO" id="GO:0004252">
    <property type="term" value="F:serine-type endopeptidase activity"/>
    <property type="evidence" value="ECO:0007669"/>
    <property type="project" value="InterPro"/>
</dbReference>
<feature type="transmembrane region" description="Helical" evidence="7">
    <location>
        <begin position="149"/>
        <end position="169"/>
    </location>
</feature>
<dbReference type="Proteomes" id="UP000027192">
    <property type="component" value="Unassembled WGS sequence"/>
</dbReference>
<evidence type="ECO:0000259" key="8">
    <source>
        <dbReference type="Pfam" id="PF01694"/>
    </source>
</evidence>
<evidence type="ECO:0000256" key="6">
    <source>
        <dbReference type="ARBA" id="ARBA00023136"/>
    </source>
</evidence>
<keyword evidence="4" id="KW-0378">Hydrolase</keyword>
<organism evidence="9 10">
    <name type="scientific">Photobacterium galatheae</name>
    <dbReference type="NCBI Taxonomy" id="1654360"/>
    <lineage>
        <taxon>Bacteria</taxon>
        <taxon>Pseudomonadati</taxon>
        <taxon>Pseudomonadota</taxon>
        <taxon>Gammaproteobacteria</taxon>
        <taxon>Vibrionales</taxon>
        <taxon>Vibrionaceae</taxon>
        <taxon>Photobacterium</taxon>
    </lineage>
</organism>
<evidence type="ECO:0000313" key="10">
    <source>
        <dbReference type="Proteomes" id="UP000027192"/>
    </source>
</evidence>
<gene>
    <name evidence="9" type="ORF">EA58_00940</name>
</gene>
<sequence>MLSRQFPYVTFILCISTFIVSLAVNDTISGTLAGQIKVPELEPYGGYTLEHLLNFELWRLLVSQFIHVKQFHMFYNVLSLFVLGCLLETRMSRFVFVSIWFLAGSAGTFVSTFTVPAPWNLGTGGSQGILALAAAGVVLYASGQLRTKITAFVLGWVIFPAFVLDIIYAENHLPKPGHIVSFALGLLIALFYVRKSVTR</sequence>
<protein>
    <recommendedName>
        <fullName evidence="8">Peptidase S54 rhomboid domain-containing protein</fullName>
    </recommendedName>
</protein>
<dbReference type="InterPro" id="IPR022764">
    <property type="entry name" value="Peptidase_S54_rhomboid_dom"/>
</dbReference>
<feature type="transmembrane region" description="Helical" evidence="7">
    <location>
        <begin position="7"/>
        <end position="24"/>
    </location>
</feature>
<name>A0A066S1D4_9GAMM</name>
<feature type="transmembrane region" description="Helical" evidence="7">
    <location>
        <begin position="94"/>
        <end position="115"/>
    </location>
</feature>
<accession>A0A066S1D4</accession>
<keyword evidence="6 7" id="KW-0472">Membrane</keyword>
<keyword evidence="10" id="KW-1185">Reference proteome</keyword>
<evidence type="ECO:0000256" key="4">
    <source>
        <dbReference type="ARBA" id="ARBA00022801"/>
    </source>
</evidence>
<evidence type="ECO:0000256" key="1">
    <source>
        <dbReference type="ARBA" id="ARBA00004141"/>
    </source>
</evidence>
<evidence type="ECO:0000256" key="2">
    <source>
        <dbReference type="ARBA" id="ARBA00009045"/>
    </source>
</evidence>
<dbReference type="STRING" id="1654360.EA58_00940"/>
<dbReference type="SUPFAM" id="SSF144091">
    <property type="entry name" value="Rhomboid-like"/>
    <property type="match status" value="1"/>
</dbReference>